<keyword evidence="2" id="KW-1185">Reference proteome</keyword>
<sequence length="83" mass="9597">MDLMFTIAMSKDSSPLSVISAAVELARYFTMPRNAFTVSWHLKPAPNLEQGRLKRDANNLISRQKNHRMVKFMSENSDLFRHT</sequence>
<dbReference type="Proteomes" id="UP000499080">
    <property type="component" value="Unassembled WGS sequence"/>
</dbReference>
<dbReference type="EMBL" id="BGPR01014716">
    <property type="protein sequence ID" value="GBN66398.1"/>
    <property type="molecule type" value="Genomic_DNA"/>
</dbReference>
<organism evidence="1 2">
    <name type="scientific">Araneus ventricosus</name>
    <name type="common">Orbweaver spider</name>
    <name type="synonym">Epeira ventricosa</name>
    <dbReference type="NCBI Taxonomy" id="182803"/>
    <lineage>
        <taxon>Eukaryota</taxon>
        <taxon>Metazoa</taxon>
        <taxon>Ecdysozoa</taxon>
        <taxon>Arthropoda</taxon>
        <taxon>Chelicerata</taxon>
        <taxon>Arachnida</taxon>
        <taxon>Araneae</taxon>
        <taxon>Araneomorphae</taxon>
        <taxon>Entelegynae</taxon>
        <taxon>Araneoidea</taxon>
        <taxon>Araneidae</taxon>
        <taxon>Araneus</taxon>
    </lineage>
</organism>
<name>A0A4Y2QSW7_ARAVE</name>
<gene>
    <name evidence="1" type="ORF">AVEN_231628_1</name>
</gene>
<evidence type="ECO:0000313" key="2">
    <source>
        <dbReference type="Proteomes" id="UP000499080"/>
    </source>
</evidence>
<evidence type="ECO:0000313" key="1">
    <source>
        <dbReference type="EMBL" id="GBN66398.1"/>
    </source>
</evidence>
<comment type="caution">
    <text evidence="1">The sequence shown here is derived from an EMBL/GenBank/DDBJ whole genome shotgun (WGS) entry which is preliminary data.</text>
</comment>
<proteinExistence type="predicted"/>
<accession>A0A4Y2QSW7</accession>
<protein>
    <submittedName>
        <fullName evidence="1">Uncharacterized protein</fullName>
    </submittedName>
</protein>
<dbReference type="AlphaFoldDB" id="A0A4Y2QSW7"/>
<reference evidence="1 2" key="1">
    <citation type="journal article" date="2019" name="Sci. Rep.">
        <title>Orb-weaving spider Araneus ventricosus genome elucidates the spidroin gene catalogue.</title>
        <authorList>
            <person name="Kono N."/>
            <person name="Nakamura H."/>
            <person name="Ohtoshi R."/>
            <person name="Moran D.A.P."/>
            <person name="Shinohara A."/>
            <person name="Yoshida Y."/>
            <person name="Fujiwara M."/>
            <person name="Mori M."/>
            <person name="Tomita M."/>
            <person name="Arakawa K."/>
        </authorList>
    </citation>
    <scope>NUCLEOTIDE SEQUENCE [LARGE SCALE GENOMIC DNA]</scope>
</reference>